<comment type="caution">
    <text evidence="6">The sequence shown here is derived from an EMBL/GenBank/DDBJ whole genome shotgun (WGS) entry which is preliminary data.</text>
</comment>
<dbReference type="PANTHER" id="PTHR10509:SF82">
    <property type="entry name" value="CAFFEOYL-COA O-METHYLTRANSFERASE-LIKE"/>
    <property type="match status" value="1"/>
</dbReference>
<dbReference type="EMBL" id="JXTB01000399">
    <property type="protein sequence ID" value="PON42139.1"/>
    <property type="molecule type" value="Genomic_DNA"/>
</dbReference>
<keyword evidence="7" id="KW-1185">Reference proteome</keyword>
<proteinExistence type="inferred from homology"/>
<accession>A0A2P5B016</accession>
<dbReference type="PANTHER" id="PTHR10509">
    <property type="entry name" value="O-METHYLTRANSFERASE-RELATED"/>
    <property type="match status" value="1"/>
</dbReference>
<evidence type="ECO:0000256" key="2">
    <source>
        <dbReference type="ARBA" id="ARBA00022603"/>
    </source>
</evidence>
<comment type="function">
    <text evidence="1">Methylates caffeoyl-CoA to feruloyl-CoA and 5-hydroxyferuloyl-CoA to sinapoyl-CoA. Plays a role in the synthesis of feruloylated polysaccharides. Involved in the reinforcement of the plant cell wall. Also involved in the responding to wounding or pathogen challenge by the increased formation of cell wall-bound ferulic acid polymers.</text>
</comment>
<evidence type="ECO:0000256" key="5">
    <source>
        <dbReference type="ARBA" id="ARBA00023453"/>
    </source>
</evidence>
<sequence length="125" mass="14132">MKATAPDAGHLMTMLLSLVSAKKTTENGVFNGYSLLLSLVSVPDDDKFCKELQLQNTRNFDVFAFVDTDKVSYWIYHESLIMLLKLGGMVVHDNTLWEGTVAMPEDLIPEYMKHSRELTVTISME</sequence>
<name>A0A2P5B016_PARAD</name>
<dbReference type="Proteomes" id="UP000237105">
    <property type="component" value="Unassembled WGS sequence"/>
</dbReference>
<dbReference type="Gene3D" id="3.40.50.150">
    <property type="entry name" value="Vaccinia Virus protein VP39"/>
    <property type="match status" value="1"/>
</dbReference>
<comment type="similarity">
    <text evidence="5">Belongs to the class I-like SAM-binding methyltransferase superfamily. Cation-dependent O-methyltransferase family.</text>
</comment>
<protein>
    <submittedName>
        <fullName evidence="6">O-methyltransferase</fullName>
    </submittedName>
</protein>
<organism evidence="6 7">
    <name type="scientific">Parasponia andersonii</name>
    <name type="common">Sponia andersonii</name>
    <dbReference type="NCBI Taxonomy" id="3476"/>
    <lineage>
        <taxon>Eukaryota</taxon>
        <taxon>Viridiplantae</taxon>
        <taxon>Streptophyta</taxon>
        <taxon>Embryophyta</taxon>
        <taxon>Tracheophyta</taxon>
        <taxon>Spermatophyta</taxon>
        <taxon>Magnoliopsida</taxon>
        <taxon>eudicotyledons</taxon>
        <taxon>Gunneridae</taxon>
        <taxon>Pentapetalae</taxon>
        <taxon>rosids</taxon>
        <taxon>fabids</taxon>
        <taxon>Rosales</taxon>
        <taxon>Cannabaceae</taxon>
        <taxon>Parasponia</taxon>
    </lineage>
</organism>
<dbReference type="GO" id="GO:0008171">
    <property type="term" value="F:O-methyltransferase activity"/>
    <property type="evidence" value="ECO:0007669"/>
    <property type="project" value="InterPro"/>
</dbReference>
<dbReference type="Pfam" id="PF01596">
    <property type="entry name" value="Methyltransf_3"/>
    <property type="match status" value="2"/>
</dbReference>
<evidence type="ECO:0000256" key="1">
    <source>
        <dbReference type="ARBA" id="ARBA00002334"/>
    </source>
</evidence>
<dbReference type="InterPro" id="IPR029063">
    <property type="entry name" value="SAM-dependent_MTases_sf"/>
</dbReference>
<dbReference type="GO" id="GO:0032259">
    <property type="term" value="P:methylation"/>
    <property type="evidence" value="ECO:0007669"/>
    <property type="project" value="UniProtKB-KW"/>
</dbReference>
<keyword evidence="4" id="KW-0949">S-adenosyl-L-methionine</keyword>
<dbReference type="InterPro" id="IPR002935">
    <property type="entry name" value="SAM_O-MeTrfase"/>
</dbReference>
<dbReference type="AlphaFoldDB" id="A0A2P5B016"/>
<evidence type="ECO:0000313" key="7">
    <source>
        <dbReference type="Proteomes" id="UP000237105"/>
    </source>
</evidence>
<evidence type="ECO:0000256" key="4">
    <source>
        <dbReference type="ARBA" id="ARBA00022691"/>
    </source>
</evidence>
<dbReference type="InterPro" id="IPR050362">
    <property type="entry name" value="Cation-dep_OMT"/>
</dbReference>
<keyword evidence="3 6" id="KW-0808">Transferase</keyword>
<evidence type="ECO:0000256" key="3">
    <source>
        <dbReference type="ARBA" id="ARBA00022679"/>
    </source>
</evidence>
<dbReference type="GO" id="GO:0008757">
    <property type="term" value="F:S-adenosylmethionine-dependent methyltransferase activity"/>
    <property type="evidence" value="ECO:0007669"/>
    <property type="project" value="TreeGrafter"/>
</dbReference>
<keyword evidence="2 6" id="KW-0489">Methyltransferase</keyword>
<dbReference type="OrthoDB" id="10449758at2759"/>
<reference evidence="7" key="1">
    <citation type="submission" date="2016-06" db="EMBL/GenBank/DDBJ databases">
        <title>Parallel loss of symbiosis genes in relatives of nitrogen-fixing non-legume Parasponia.</title>
        <authorList>
            <person name="Van Velzen R."/>
            <person name="Holmer R."/>
            <person name="Bu F."/>
            <person name="Rutten L."/>
            <person name="Van Zeijl A."/>
            <person name="Liu W."/>
            <person name="Santuari L."/>
            <person name="Cao Q."/>
            <person name="Sharma T."/>
            <person name="Shen D."/>
            <person name="Roswanjaya Y."/>
            <person name="Wardhani T."/>
            <person name="Kalhor M.S."/>
            <person name="Jansen J."/>
            <person name="Van den Hoogen J."/>
            <person name="Gungor B."/>
            <person name="Hartog M."/>
            <person name="Hontelez J."/>
            <person name="Verver J."/>
            <person name="Yang W.-C."/>
            <person name="Schijlen E."/>
            <person name="Repin R."/>
            <person name="Schilthuizen M."/>
            <person name="Schranz E."/>
            <person name="Heidstra R."/>
            <person name="Miyata K."/>
            <person name="Fedorova E."/>
            <person name="Kohlen W."/>
            <person name="Bisseling T."/>
            <person name="Smit S."/>
            <person name="Geurts R."/>
        </authorList>
    </citation>
    <scope>NUCLEOTIDE SEQUENCE [LARGE SCALE GENOMIC DNA]</scope>
    <source>
        <strain evidence="7">cv. WU1-14</strain>
    </source>
</reference>
<dbReference type="PROSITE" id="PS51682">
    <property type="entry name" value="SAM_OMT_I"/>
    <property type="match status" value="1"/>
</dbReference>
<dbReference type="STRING" id="3476.A0A2P5B016"/>
<evidence type="ECO:0000313" key="6">
    <source>
        <dbReference type="EMBL" id="PON42139.1"/>
    </source>
</evidence>
<gene>
    <name evidence="6" type="ORF">PanWU01x14_284460</name>
</gene>